<keyword evidence="4" id="KW-1185">Reference proteome</keyword>
<keyword evidence="1" id="KW-0175">Coiled coil</keyword>
<sequence>MNQQIHFKFILQYLEFSSKFDQQQYELSIMLKRGTLAPQTIINKIQIRNPERSFNLCRLPIDQITEFQQKIINKDGVYLDYNIKFLFYLGGNQLGDCLINLAYFLNSENDQDQKLKKSLTSTNDKRAALYYRVIRQSSQSQFESQEFPQINIPMPSPTHTPITQQVPQTTRNSNTRKFEFTNRTTRARSQSPPKDFKSTALLNKIDEQSNQQQSNQQQSIKQPSDNLTQKFMQLGEKFSQEKLSQVIPSPQIEDYDNFKEITEMLTKQEEELQKQIEQLDTHIKMDSKQRKINFDTNIPNFTNTNNNNQELQLLKSKYVQLEDSYNKAIEEHQHLKRIIRQSGEQLKKQNQLNQSGYKQLTDNSLNQSTISNQEQFERTIEKKNQIIKDLSNQLIELEKNSKASLIEQLRNQIYRLEQLTIEKEEQWSNQEKIYKDKIFQLLQNTE</sequence>
<feature type="coiled-coil region" evidence="1">
    <location>
        <begin position="373"/>
        <end position="426"/>
    </location>
</feature>
<evidence type="ECO:0000256" key="2">
    <source>
        <dbReference type="SAM" id="MobiDB-lite"/>
    </source>
</evidence>
<organism evidence="3 4">
    <name type="scientific">Paramecium sonneborni</name>
    <dbReference type="NCBI Taxonomy" id="65129"/>
    <lineage>
        <taxon>Eukaryota</taxon>
        <taxon>Sar</taxon>
        <taxon>Alveolata</taxon>
        <taxon>Ciliophora</taxon>
        <taxon>Intramacronucleata</taxon>
        <taxon>Oligohymenophorea</taxon>
        <taxon>Peniculida</taxon>
        <taxon>Parameciidae</taxon>
        <taxon>Paramecium</taxon>
    </lineage>
</organism>
<dbReference type="AlphaFoldDB" id="A0A8S1RI30"/>
<name>A0A8S1RI30_9CILI</name>
<evidence type="ECO:0000313" key="3">
    <source>
        <dbReference type="EMBL" id="CAD8126455.1"/>
    </source>
</evidence>
<proteinExistence type="predicted"/>
<feature type="compositionally biased region" description="Polar residues" evidence="2">
    <location>
        <begin position="157"/>
        <end position="192"/>
    </location>
</feature>
<feature type="coiled-coil region" evidence="1">
    <location>
        <begin position="311"/>
        <end position="338"/>
    </location>
</feature>
<feature type="coiled-coil region" evidence="1">
    <location>
        <begin position="255"/>
        <end position="285"/>
    </location>
</feature>
<dbReference type="EMBL" id="CAJJDN010000167">
    <property type="protein sequence ID" value="CAD8126455.1"/>
    <property type="molecule type" value="Genomic_DNA"/>
</dbReference>
<dbReference type="OrthoDB" id="299608at2759"/>
<accession>A0A8S1RI30</accession>
<dbReference type="Proteomes" id="UP000692954">
    <property type="component" value="Unassembled WGS sequence"/>
</dbReference>
<evidence type="ECO:0000313" key="4">
    <source>
        <dbReference type="Proteomes" id="UP000692954"/>
    </source>
</evidence>
<feature type="region of interest" description="Disordered" evidence="2">
    <location>
        <begin position="142"/>
        <end position="196"/>
    </location>
</feature>
<evidence type="ECO:0000256" key="1">
    <source>
        <dbReference type="SAM" id="Coils"/>
    </source>
</evidence>
<protein>
    <submittedName>
        <fullName evidence="3">Uncharacterized protein</fullName>
    </submittedName>
</protein>
<reference evidence="3" key="1">
    <citation type="submission" date="2021-01" db="EMBL/GenBank/DDBJ databases">
        <authorList>
            <consortium name="Genoscope - CEA"/>
            <person name="William W."/>
        </authorList>
    </citation>
    <scope>NUCLEOTIDE SEQUENCE</scope>
</reference>
<comment type="caution">
    <text evidence="3">The sequence shown here is derived from an EMBL/GenBank/DDBJ whole genome shotgun (WGS) entry which is preliminary data.</text>
</comment>
<gene>
    <name evidence="3" type="ORF">PSON_ATCC_30995.1.T1670091</name>
</gene>